<accession>Q2SKS0</accession>
<gene>
    <name evidence="1" type="ordered locus">HCH_01919</name>
</gene>
<evidence type="ECO:0008006" key="3">
    <source>
        <dbReference type="Google" id="ProtNLM"/>
    </source>
</evidence>
<name>Q2SKS0_HAHCH</name>
<organism evidence="1 2">
    <name type="scientific">Hahella chejuensis (strain KCTC 2396)</name>
    <dbReference type="NCBI Taxonomy" id="349521"/>
    <lineage>
        <taxon>Bacteria</taxon>
        <taxon>Pseudomonadati</taxon>
        <taxon>Pseudomonadota</taxon>
        <taxon>Gammaproteobacteria</taxon>
        <taxon>Oceanospirillales</taxon>
        <taxon>Hahellaceae</taxon>
        <taxon>Hahella</taxon>
    </lineage>
</organism>
<evidence type="ECO:0000313" key="2">
    <source>
        <dbReference type="Proteomes" id="UP000000238"/>
    </source>
</evidence>
<dbReference type="InterPro" id="IPR012434">
    <property type="entry name" value="DUF1631"/>
</dbReference>
<dbReference type="KEGG" id="hch:HCH_01919"/>
<sequence>MSTSSKVVRLDVSRSQQEAVKGVKLPALLIKLRDRCGEHNRKLLDRLFEQVDDSFFDLADKSATNSEQALFFDAMREIRLKKERIAALFMQYYNRDFQFLEVQKPGMLKANFDPQNLTLVQEDKLEEQVAIDNMVNRFKSEIGRDLEHLTIRLDSLLFDVSVEEENNPLGPLRMVTNFVTACAELELGIRAKLVFFKLFEKHVLTQNKAVLEAANKFLAEQGVMPDLSASRSVRRTGVNLPHASGSVIDQNTGAVGDYNEGGWDPQIDPLQYMRQFSDAQMAGAAGAAVNLPVVQQTALLNLLSRLQTTNKAPATALSDNGLINFMGLMERAVLSKEGQPRASVGRLDQDVMNLVTMLFEFILDDRQLPAAIRAVIARLQIPILKVALLDRTFFNQGGHSARRLLNEMATASIGWTEKAPGEPDAFLAKLEEVVQRLVTEFDNDITIFDEVLEDFIRFRESDKKRRHLLEQRTRDAEVGRAKSDAAKKVVQDVLNDMLAGKNIPALVMEVLKEGWSNYMVLLQLKSGREHPDWLQAQSVAARLIQGCDPDDTSGEAPEVAAVEKLMEELRVGLQQTAYKPFELDKTLRQLQKVLSETTQQRLAKEVTLDDEDMVEVETLEVASAPAVKNEDAYIQAAMRVLKTPEPPVAIRKEQEPKPKPEVAPEQVVAVAEVEPAEPVAQAPARIVLIEEDNEEPAVEVEADEDSLKLVDRLKIGTWVEINEGEDKKYRCKLVAIIQTTGKYIFVNRMGVKVAEKSRMGLAIALKSGGMALLDDGLLFDRALESVIGTLRKETPKKS</sequence>
<proteinExistence type="predicted"/>
<dbReference type="AlphaFoldDB" id="Q2SKS0"/>
<dbReference type="Proteomes" id="UP000000238">
    <property type="component" value="Chromosome"/>
</dbReference>
<dbReference type="EMBL" id="CP000155">
    <property type="protein sequence ID" value="ABC28754.1"/>
    <property type="molecule type" value="Genomic_DNA"/>
</dbReference>
<dbReference type="STRING" id="349521.HCH_01919"/>
<dbReference type="DNASU" id="3840317"/>
<dbReference type="Pfam" id="PF07793">
    <property type="entry name" value="DUF1631"/>
    <property type="match status" value="1"/>
</dbReference>
<dbReference type="HOGENOM" id="CLU_021581_0_0_6"/>
<keyword evidence="2" id="KW-1185">Reference proteome</keyword>
<protein>
    <recommendedName>
        <fullName evidence="3">Thymidine phosphorylase</fullName>
    </recommendedName>
</protein>
<evidence type="ECO:0000313" key="1">
    <source>
        <dbReference type="EMBL" id="ABC28754.1"/>
    </source>
</evidence>
<dbReference type="eggNOG" id="COG3170">
    <property type="taxonomic scope" value="Bacteria"/>
</dbReference>
<reference evidence="1 2" key="1">
    <citation type="journal article" date="2005" name="Nucleic Acids Res.">
        <title>Genomic blueprint of Hahella chejuensis, a marine microbe producing an algicidal agent.</title>
        <authorList>
            <person name="Jeong H."/>
            <person name="Yim J.H."/>
            <person name="Lee C."/>
            <person name="Choi S.-H."/>
            <person name="Park Y.K."/>
            <person name="Yoon S.H."/>
            <person name="Hur C.-G."/>
            <person name="Kang H.-Y."/>
            <person name="Kim D."/>
            <person name="Lee H.H."/>
            <person name="Park K.H."/>
            <person name="Park S.-H."/>
            <person name="Park H.-S."/>
            <person name="Lee H.K."/>
            <person name="Oh T.K."/>
            <person name="Kim J.F."/>
        </authorList>
    </citation>
    <scope>NUCLEOTIDE SEQUENCE [LARGE SCALE GENOMIC DNA]</scope>
    <source>
        <strain evidence="1 2">KCTC 2396</strain>
    </source>
</reference>